<keyword evidence="1" id="KW-0472">Membrane</keyword>
<dbReference type="OrthoDB" id="9813411at2"/>
<accession>A0A6I1EWU2</accession>
<feature type="transmembrane region" description="Helical" evidence="1">
    <location>
        <begin position="263"/>
        <end position="290"/>
    </location>
</feature>
<evidence type="ECO:0000313" key="3">
    <source>
        <dbReference type="EMBL" id="KAB7663359.1"/>
    </source>
</evidence>
<gene>
    <name evidence="3" type="ORF">GBM95_00505</name>
</gene>
<comment type="caution">
    <text evidence="3">The sequence shown here is derived from an EMBL/GenBank/DDBJ whole genome shotgun (WGS) entry which is preliminary data.</text>
</comment>
<evidence type="ECO:0000256" key="1">
    <source>
        <dbReference type="SAM" id="Phobius"/>
    </source>
</evidence>
<dbReference type="EMBL" id="WEHX01000001">
    <property type="protein sequence ID" value="KAB7663359.1"/>
    <property type="molecule type" value="Genomic_DNA"/>
</dbReference>
<keyword evidence="1" id="KW-1133">Transmembrane helix</keyword>
<dbReference type="GO" id="GO:0051301">
    <property type="term" value="P:cell division"/>
    <property type="evidence" value="ECO:0007669"/>
    <property type="project" value="InterPro"/>
</dbReference>
<sequence length="299" mass="32007">MSFMTPRRWAFSEMLRGLKRDGSRSLLSLLLAALALSIPLFIALVFYGLSEPLRSLPMSVELTVFAKDKAPMDKLESDVKAMPWVASTQIIPRDEALKGLNEKLGLPQRTGSNPLPDILIVTLSSDATSAEIEDVAKRIEALSSVDFVPYEASWHEKLQSVSRAVWTGLGCLGAVTALLVVLVLETAIRLTTLAAGSEMRTLYLLGATPIFAVRPYAWRGFVLMGAAAGLALLLAQAGLIVLSPALNDAAALYGGELRISLPPAVWCWGFAGISAFIGSLVAALAALSAWRGIIRESGR</sequence>
<feature type="domain" description="FtsX extracellular" evidence="2">
    <location>
        <begin position="60"/>
        <end position="147"/>
    </location>
</feature>
<dbReference type="GO" id="GO:0016020">
    <property type="term" value="C:membrane"/>
    <property type="evidence" value="ECO:0007669"/>
    <property type="project" value="InterPro"/>
</dbReference>
<dbReference type="InterPro" id="IPR004513">
    <property type="entry name" value="FtsX"/>
</dbReference>
<proteinExistence type="predicted"/>
<protein>
    <recommendedName>
        <fullName evidence="2">FtsX extracellular domain-containing protein</fullName>
    </recommendedName>
</protein>
<dbReference type="GO" id="GO:0032153">
    <property type="term" value="C:cell division site"/>
    <property type="evidence" value="ECO:0007669"/>
    <property type="project" value="TreeGrafter"/>
</dbReference>
<feature type="transmembrane region" description="Helical" evidence="1">
    <location>
        <begin position="164"/>
        <end position="184"/>
    </location>
</feature>
<dbReference type="AlphaFoldDB" id="A0A6I1EWU2"/>
<dbReference type="InterPro" id="IPR040690">
    <property type="entry name" value="FtsX_ECD"/>
</dbReference>
<dbReference type="PANTHER" id="PTHR47755:SF1">
    <property type="entry name" value="CELL DIVISION PROTEIN FTSX"/>
    <property type="match status" value="1"/>
</dbReference>
<evidence type="ECO:0000259" key="2">
    <source>
        <dbReference type="Pfam" id="PF18075"/>
    </source>
</evidence>
<name>A0A6I1EWU2_9BURK</name>
<dbReference type="Gene3D" id="3.30.70.3040">
    <property type="match status" value="1"/>
</dbReference>
<evidence type="ECO:0000313" key="4">
    <source>
        <dbReference type="Proteomes" id="UP000430564"/>
    </source>
</evidence>
<feature type="transmembrane region" description="Helical" evidence="1">
    <location>
        <begin position="221"/>
        <end position="243"/>
    </location>
</feature>
<keyword evidence="1" id="KW-0812">Transmembrane</keyword>
<reference evidence="3 4" key="1">
    <citation type="submission" date="2019-10" db="EMBL/GenBank/DDBJ databases">
        <title>Genome diversity of Sutterella seckii.</title>
        <authorList>
            <person name="Chaplin A.V."/>
            <person name="Sokolova S.R."/>
            <person name="Mosin K.A."/>
            <person name="Ivanova E.L."/>
            <person name="Kochetkova T.O."/>
            <person name="Goltsov A.Y."/>
            <person name="Trofimov D.Y."/>
            <person name="Efimov B.A."/>
        </authorList>
    </citation>
    <scope>NUCLEOTIDE SEQUENCE [LARGE SCALE GENOMIC DNA]</scope>
    <source>
        <strain evidence="3 4">ASD393</strain>
    </source>
</reference>
<organism evidence="3 4">
    <name type="scientific">Sutterella seckii</name>
    <dbReference type="NCBI Taxonomy" id="1944635"/>
    <lineage>
        <taxon>Bacteria</taxon>
        <taxon>Pseudomonadati</taxon>
        <taxon>Pseudomonadota</taxon>
        <taxon>Betaproteobacteria</taxon>
        <taxon>Burkholderiales</taxon>
        <taxon>Sutterellaceae</taxon>
        <taxon>Sutterella</taxon>
    </lineage>
</organism>
<dbReference type="Pfam" id="PF18075">
    <property type="entry name" value="FtsX_ECD"/>
    <property type="match status" value="1"/>
</dbReference>
<dbReference type="PANTHER" id="PTHR47755">
    <property type="entry name" value="CELL DIVISION PROTEIN FTSX"/>
    <property type="match status" value="1"/>
</dbReference>
<dbReference type="Proteomes" id="UP000430564">
    <property type="component" value="Unassembled WGS sequence"/>
</dbReference>